<dbReference type="SMART" id="SM00869">
    <property type="entry name" value="Autotransporter"/>
    <property type="match status" value="1"/>
</dbReference>
<dbReference type="InterPro" id="IPR014756">
    <property type="entry name" value="Ig_E-set"/>
</dbReference>
<protein>
    <submittedName>
        <fullName evidence="3">Autotransporter domain-containing protein</fullName>
    </submittedName>
</protein>
<dbReference type="PANTHER" id="PTHR37494">
    <property type="entry name" value="HEMAGGLUTININ"/>
    <property type="match status" value="1"/>
</dbReference>
<dbReference type="Proteomes" id="UP000280434">
    <property type="component" value="Unassembled WGS sequence"/>
</dbReference>
<dbReference type="CDD" id="cd00102">
    <property type="entry name" value="IPT"/>
    <property type="match status" value="3"/>
</dbReference>
<dbReference type="Gene3D" id="2.60.40.3440">
    <property type="match status" value="1"/>
</dbReference>
<dbReference type="InterPro" id="IPR036709">
    <property type="entry name" value="Autotransporte_beta_dom_sf"/>
</dbReference>
<dbReference type="Gene3D" id="2.60.40.2810">
    <property type="match status" value="1"/>
</dbReference>
<feature type="domain" description="Autotransporter" evidence="2">
    <location>
        <begin position="1622"/>
        <end position="1900"/>
    </location>
</feature>
<dbReference type="OrthoDB" id="5760545at2"/>
<evidence type="ECO:0000313" key="4">
    <source>
        <dbReference type="Proteomes" id="UP000280434"/>
    </source>
</evidence>
<dbReference type="SUPFAM" id="SSF81296">
    <property type="entry name" value="E set domains"/>
    <property type="match status" value="4"/>
</dbReference>
<dbReference type="InterPro" id="IPR015919">
    <property type="entry name" value="Cadherin-like_sf"/>
</dbReference>
<reference evidence="3 4" key="1">
    <citation type="submission" date="2018-10" db="EMBL/GenBank/DDBJ databases">
        <title>Paraburkholderia sp. 7MK8-2, isolated from soil.</title>
        <authorList>
            <person name="Gao Z.-H."/>
            <person name="Qiu L.-H."/>
        </authorList>
    </citation>
    <scope>NUCLEOTIDE SEQUENCE [LARGE SCALE GENOMIC DNA]</scope>
    <source>
        <strain evidence="3 4">7MK8-2</strain>
    </source>
</reference>
<dbReference type="InterPro" id="IPR006644">
    <property type="entry name" value="Cadg"/>
</dbReference>
<dbReference type="Pfam" id="PF17963">
    <property type="entry name" value="Big_9"/>
    <property type="match status" value="2"/>
</dbReference>
<dbReference type="SUPFAM" id="SSF103515">
    <property type="entry name" value="Autotransporter"/>
    <property type="match status" value="1"/>
</dbReference>
<evidence type="ECO:0000256" key="1">
    <source>
        <dbReference type="SAM" id="MobiDB-lite"/>
    </source>
</evidence>
<proteinExistence type="predicted"/>
<keyword evidence="4" id="KW-1185">Reference proteome</keyword>
<dbReference type="SUPFAM" id="SSF49313">
    <property type="entry name" value="Cadherin-like"/>
    <property type="match status" value="8"/>
</dbReference>
<comment type="caution">
    <text evidence="3">The sequence shown here is derived from an EMBL/GenBank/DDBJ whole genome shotgun (WGS) entry which is preliminary data.</text>
</comment>
<dbReference type="GO" id="GO:0016020">
    <property type="term" value="C:membrane"/>
    <property type="evidence" value="ECO:0007669"/>
    <property type="project" value="InterPro"/>
</dbReference>
<dbReference type="GO" id="GO:0005509">
    <property type="term" value="F:calcium ion binding"/>
    <property type="evidence" value="ECO:0007669"/>
    <property type="project" value="InterPro"/>
</dbReference>
<sequence length="1900" mass="185534">MGHKGKSSAVARGNACLSLWVRIFAAICAMLLFPAAARATCTFTASENQVGGVVVWTPTPTSAPANLVGCDPNGNGVFSNAALRNDPIATSQGGTLTPTDPASQDQFAYTPKVGFYGTDSATFYAWNGSNYGPYTVTITVSPVIPTLSSVSPSSSSASGGISVTLSGAALTGATAVQFGSVNAPAFTVNSDSSITATAPAGTANTTVDITVTTPGGTSAVGASDKFTYNAPPTVTAVSPSGGSAAGGTSVTLSGANFTGVTAVKFGGGNAASFTVNSATSITATAPAGSGTVDVTVTTSGGGTSATSGADQFTYVPAPAVSSVSPSSGPVAGGTSVTISGTNFTGATAVKFGSTNASSFTVNSATSITATAPAGSGAVDVTVTTPGGTSATSGADQFTYVPAPAVSSVSPSSGPAAGGTSVTIGGTNFTGATAVKFGGTNASSFTVNSATSITATAPAGSGTVDVTVTTSNGTSVTSGADQFTYVQPPVAGAASVTVAHGSTNDAVTLNLSGGAATSVAVATAAAHGTATASGTGMTYTPNASYSGVDSFTYTATNSAGTSSPATVTVTVSSATLSYAPAAPSPGAVGVAYSQSVASASGGTGPYTYALATGSLPPGVTLSSNGTLSGTPIAAGTFTFTVAATDSSTGTGPFSAISGSLNLTISAPTIALSPGTLTSPTVGMTSSQSVSASGGTAPYTYAITAGTLPAGMSLSSGGVLSGTPTAGGNFNFTVTATDSSTGTGPFTGSRNYTLTVNAPTLSITPAAGSLSATTSVAYSQSFAAANGRAPYTYVLSVNSGTLPTGLSFNAATGVLSGTPTTAGTVNFTVSGTDSSTGTGPYTVSATYTLATSAPTITVSPATLPSASTGMAYSQSVTASGGSAPYTYAVSSGALPTGLSLNASTGALGGTPTAAGTFGFTVRGTDANGYSGTRNYSLTVAAPTIVLSPATLSSATVGTAYSQTVTSSGGIAPYTYAVTSGALPAGMSLASNGVLSGTPTAGGSFNVTISATDSTAGAGPFTGSQAYTLTVNSPTLTIAPTSTSGLTATAGSSYSQSFTASGGSSPYNYAMTINSGTMPAGLSFNMATRTLSGTPTAAGTVSFTLTVTDSSSGSGPYVASGTYTLTVHAPTLSVAPSTLPNPVIGAAYSQTLTAGNGTAPYTFAITGGALPAGLSLSSTGVLSGTPTAGGNFSFTVTTTDANSFTASRAYSVTIGAAAVALTPATVPGATLSTAYSQTLTASGGIGPYTYAVTSGALPAGMNLNSTTGVLSGTPTATGSSTFTIRATDSSTGTGAPYSGTHSYTLAVGQTIGVASPMSATTTSVAPVTLHATANAIGGPFTAVTIVTQPASGTAVVNGMDIVYTPAPTTSGNVPFTFALVNTAGTSAPIQATVTVNAVPIAASQKTASTAAGQLVNVSLTDGASGGPFTGATIVSVTPANAGTATIVQQSAQGTGVAKAMMVAGPDYLLSFTPAATFSGTATITYTLSNAVATSAAAAIQVSVMPRKDPSTDPDVTGLINAQIQAAQRFATAQIGNYNQRLEALHGTGRAPSGNGITVAMPNSRGEAQVRCQDVFDVTARDACLRGDSTAGKPALARGTRNADNADSKGAAGAGLDRPGADAAGANQSDVAFWSAGTLDFGFANTGTQRAGFRFTTGGITAGADYRVSDQFSIGAGFGYGHDSTDIGSAGTKSMGDSYSVALYGSYRPMPTLFVDGVAGFGTLSFDSRRWVSDANDFATGNRNGRQVFASLSAGYERRDSTWLISPYGRLSVSESTLDQFSETGAGLNALTYFAQTVTTVSGTLGLRSELEQKTRWGTFLPYARVEYQHDFNGQSNAGLAYADLASFGPAYTVSGSPYGRDSMQIGVGTKFRTGVFTFGLDYSVMFGMGGLQQGVRLTFGGPF</sequence>
<dbReference type="EMBL" id="RBZV01000005">
    <property type="protein sequence ID" value="RKP47422.1"/>
    <property type="molecule type" value="Genomic_DNA"/>
</dbReference>
<dbReference type="SMART" id="SM00429">
    <property type="entry name" value="IPT"/>
    <property type="match status" value="4"/>
</dbReference>
<dbReference type="Pfam" id="PF03797">
    <property type="entry name" value="Autotransporter"/>
    <property type="match status" value="1"/>
</dbReference>
<feature type="region of interest" description="Disordered" evidence="1">
    <location>
        <begin position="1585"/>
        <end position="1617"/>
    </location>
</feature>
<accession>A0A494XBP7</accession>
<dbReference type="Gene3D" id="2.60.40.10">
    <property type="entry name" value="Immunoglobulins"/>
    <property type="match status" value="12"/>
</dbReference>
<dbReference type="Pfam" id="PF05345">
    <property type="entry name" value="He_PIG"/>
    <property type="match status" value="8"/>
</dbReference>
<gene>
    <name evidence="3" type="ORF">D7S89_14290</name>
</gene>
<dbReference type="Gene3D" id="2.40.128.130">
    <property type="entry name" value="Autotransporter beta-domain"/>
    <property type="match status" value="1"/>
</dbReference>
<dbReference type="PROSITE" id="PS51208">
    <property type="entry name" value="AUTOTRANSPORTER"/>
    <property type="match status" value="1"/>
</dbReference>
<evidence type="ECO:0000259" key="2">
    <source>
        <dbReference type="PROSITE" id="PS51208"/>
    </source>
</evidence>
<dbReference type="InterPro" id="IPR013783">
    <property type="entry name" value="Ig-like_fold"/>
</dbReference>
<evidence type="ECO:0000313" key="3">
    <source>
        <dbReference type="EMBL" id="RKP47422.1"/>
    </source>
</evidence>
<dbReference type="InterPro" id="IPR005546">
    <property type="entry name" value="Autotransporte_beta"/>
</dbReference>
<dbReference type="PANTHER" id="PTHR37494:SF1">
    <property type="entry name" value="STAPHYLOCOCCUS AUREUS SURFACE PROTEIN A"/>
    <property type="match status" value="1"/>
</dbReference>
<organism evidence="3 4">
    <name type="scientific">Trinickia fusca</name>
    <dbReference type="NCBI Taxonomy" id="2419777"/>
    <lineage>
        <taxon>Bacteria</taxon>
        <taxon>Pseudomonadati</taxon>
        <taxon>Pseudomonadota</taxon>
        <taxon>Betaproteobacteria</taxon>
        <taxon>Burkholderiales</taxon>
        <taxon>Burkholderiaceae</taxon>
        <taxon>Trinickia</taxon>
    </lineage>
</organism>
<name>A0A494XBP7_9BURK</name>
<dbReference type="InterPro" id="IPR002909">
    <property type="entry name" value="IPT_dom"/>
</dbReference>
<dbReference type="Pfam" id="PF01833">
    <property type="entry name" value="TIG"/>
    <property type="match status" value="4"/>
</dbReference>
<dbReference type="SMART" id="SM00736">
    <property type="entry name" value="CADG"/>
    <property type="match status" value="3"/>
</dbReference>